<keyword evidence="9" id="KW-1185">Reference proteome</keyword>
<organism evidence="8 9">
    <name type="scientific">Streptomyces ipomoeae 91-03</name>
    <dbReference type="NCBI Taxonomy" id="698759"/>
    <lineage>
        <taxon>Bacteria</taxon>
        <taxon>Bacillati</taxon>
        <taxon>Actinomycetota</taxon>
        <taxon>Actinomycetes</taxon>
        <taxon>Kitasatosporales</taxon>
        <taxon>Streptomycetaceae</taxon>
        <taxon>Streptomyces</taxon>
    </lineage>
</organism>
<dbReference type="InterPro" id="IPR029510">
    <property type="entry name" value="Ald_DH_CS_GLU"/>
</dbReference>
<dbReference type="OrthoDB" id="6882680at2"/>
<dbReference type="Gene3D" id="3.40.309.10">
    <property type="entry name" value="Aldehyde Dehydrogenase, Chain A, domain 2"/>
    <property type="match status" value="1"/>
</dbReference>
<evidence type="ECO:0000256" key="4">
    <source>
        <dbReference type="PIRSR" id="PIRSR036492-1"/>
    </source>
</evidence>
<comment type="caution">
    <text evidence="8">The sequence shown here is derived from an EMBL/GenBank/DDBJ whole genome shotgun (WGS) entry which is preliminary data.</text>
</comment>
<dbReference type="GO" id="GO:0005737">
    <property type="term" value="C:cytoplasm"/>
    <property type="evidence" value="ECO:0007669"/>
    <property type="project" value="TreeGrafter"/>
</dbReference>
<feature type="active site" evidence="4 5">
    <location>
        <position position="229"/>
    </location>
</feature>
<dbReference type="EMBL" id="AEJC01000058">
    <property type="protein sequence ID" value="EKX68781.1"/>
    <property type="molecule type" value="Genomic_DNA"/>
</dbReference>
<evidence type="ECO:0000256" key="3">
    <source>
        <dbReference type="PIRNR" id="PIRNR036492"/>
    </source>
</evidence>
<feature type="domain" description="Aldehyde dehydrogenase" evidence="7">
    <location>
        <begin position="44"/>
        <end position="457"/>
    </location>
</feature>
<dbReference type="GO" id="GO:0004029">
    <property type="term" value="F:aldehyde dehydrogenase (NAD+) activity"/>
    <property type="evidence" value="ECO:0007669"/>
    <property type="project" value="TreeGrafter"/>
</dbReference>
<dbReference type="Pfam" id="PF00171">
    <property type="entry name" value="Aldedh"/>
    <property type="match status" value="1"/>
</dbReference>
<dbReference type="Gene3D" id="3.40.605.10">
    <property type="entry name" value="Aldehyde Dehydrogenase, Chain A, domain 1"/>
    <property type="match status" value="1"/>
</dbReference>
<dbReference type="InterPro" id="IPR016162">
    <property type="entry name" value="Ald_DH_N"/>
</dbReference>
<proteinExistence type="inferred from homology"/>
<dbReference type="PANTHER" id="PTHR43570">
    <property type="entry name" value="ALDEHYDE DEHYDROGENASE"/>
    <property type="match status" value="1"/>
</dbReference>
<evidence type="ECO:0000259" key="7">
    <source>
        <dbReference type="Pfam" id="PF00171"/>
    </source>
</evidence>
<dbReference type="PATRIC" id="fig|698759.3.peg.675"/>
<dbReference type="InterPro" id="IPR016161">
    <property type="entry name" value="Ald_DH/histidinol_DH"/>
</dbReference>
<evidence type="ECO:0000313" key="8">
    <source>
        <dbReference type="EMBL" id="EKX68781.1"/>
    </source>
</evidence>
<reference evidence="8 9" key="1">
    <citation type="submission" date="2012-11" db="EMBL/GenBank/DDBJ databases">
        <authorList>
            <person name="Huguet-Tapia J.C."/>
            <person name="Durkin A.S."/>
            <person name="Pettis G.S."/>
            <person name="Badger J.H."/>
        </authorList>
    </citation>
    <scope>NUCLEOTIDE SEQUENCE [LARGE SCALE GENOMIC DNA]</scope>
    <source>
        <strain evidence="8 9">91-03</strain>
    </source>
</reference>
<evidence type="ECO:0000256" key="6">
    <source>
        <dbReference type="RuleBase" id="RU003345"/>
    </source>
</evidence>
<keyword evidence="2 3" id="KW-0560">Oxidoreductase</keyword>
<feature type="active site" evidence="4">
    <location>
        <position position="263"/>
    </location>
</feature>
<comment type="similarity">
    <text evidence="1 3 6">Belongs to the aldehyde dehydrogenase family.</text>
</comment>
<sequence>MSTLPTAPDLVGPQPLDPPAAVQRRLLDAQREAFLAEGPPALDVRLDRIDRLLACVLEHTDELCAALDADFGSRPLLTSLASDIIGAVPDVRLIRENLAGWMEDEEVPGSAEAGRPAFVQTRPKGVVGVVGPWNFPVTLVVQPAIEALAAGNRVMIKFSEVAERTAEVFARAVASRMSPEEVVVVRGGVATASAFLSLPFDHLIFTGSPGVGARVAATAGENLVPVTLELGGKNPVVLGSDADVALAAERVAAMRLLNGGQICLCPDYVFVTRDRVEEFLAVYEQSVRAHFPTYLDNPDVVSIIDDRNFDRVTGLVADAESKGARVLAIAPPQEADALPRRAGRRIAPTVLLDVTEDMAVASEEIFGPALAVYPYDDLDDVITYVNTRHSPLAAYFFGSDGPEFREFIRRTTSGGVSRNDLAVHWGIEGAPSGGIGRSGMGAYHGKVGFLTFSHRRTIAASTAPTGMAQNLMPPAGQTEADALRGFVAHTLDDIRHRIGDGPSPQRP</sequence>
<dbReference type="GO" id="GO:0006081">
    <property type="term" value="P:aldehyde metabolic process"/>
    <property type="evidence" value="ECO:0007669"/>
    <property type="project" value="InterPro"/>
</dbReference>
<dbReference type="Proteomes" id="UP000010411">
    <property type="component" value="Unassembled WGS sequence"/>
</dbReference>
<dbReference type="InterPro" id="IPR016163">
    <property type="entry name" value="Ald_DH_C"/>
</dbReference>
<evidence type="ECO:0000256" key="1">
    <source>
        <dbReference type="ARBA" id="ARBA00009986"/>
    </source>
</evidence>
<dbReference type="PROSITE" id="PS00687">
    <property type="entry name" value="ALDEHYDE_DEHYDR_GLU"/>
    <property type="match status" value="1"/>
</dbReference>
<gene>
    <name evidence="8" type="ORF">STRIP9103_09368</name>
</gene>
<dbReference type="PIRSF" id="PIRSF036492">
    <property type="entry name" value="ALDH"/>
    <property type="match status" value="1"/>
</dbReference>
<dbReference type="InterPro" id="IPR016160">
    <property type="entry name" value="Ald_DH_CS_CYS"/>
</dbReference>
<dbReference type="InterPro" id="IPR015590">
    <property type="entry name" value="Aldehyde_DH_dom"/>
</dbReference>
<accession>L1L6Y3</accession>
<evidence type="ECO:0000256" key="2">
    <source>
        <dbReference type="ARBA" id="ARBA00023002"/>
    </source>
</evidence>
<dbReference type="AlphaFoldDB" id="L1L6Y3"/>
<dbReference type="PANTHER" id="PTHR43570:SF16">
    <property type="entry name" value="ALDEHYDE DEHYDROGENASE TYPE III, ISOFORM Q"/>
    <property type="match status" value="1"/>
</dbReference>
<dbReference type="InterPro" id="IPR012394">
    <property type="entry name" value="Aldehyde_DH_NAD(P)"/>
</dbReference>
<dbReference type="SUPFAM" id="SSF53720">
    <property type="entry name" value="ALDH-like"/>
    <property type="match status" value="1"/>
</dbReference>
<evidence type="ECO:0000313" key="9">
    <source>
        <dbReference type="Proteomes" id="UP000010411"/>
    </source>
</evidence>
<protein>
    <recommendedName>
        <fullName evidence="3">Aldehyde dehydrogenase</fullName>
    </recommendedName>
</protein>
<dbReference type="PROSITE" id="PS00070">
    <property type="entry name" value="ALDEHYDE_DEHYDR_CYS"/>
    <property type="match status" value="1"/>
</dbReference>
<dbReference type="RefSeq" id="WP_009297653.1">
    <property type="nucleotide sequence ID" value="NZ_AEJC01000058.1"/>
</dbReference>
<name>L1L6Y3_9ACTN</name>
<evidence type="ECO:0000256" key="5">
    <source>
        <dbReference type="PROSITE-ProRule" id="PRU10007"/>
    </source>
</evidence>